<evidence type="ECO:0000256" key="5">
    <source>
        <dbReference type="ARBA" id="ARBA00022927"/>
    </source>
</evidence>
<evidence type="ECO:0000256" key="9">
    <source>
        <dbReference type="HAMAP-Rule" id="MF_00422"/>
    </source>
</evidence>
<keyword evidence="8 9" id="KW-0472">Membrane</keyword>
<comment type="similarity">
    <text evidence="9">Belongs to the SecE/SEC61-gamma family.</text>
</comment>
<comment type="subunit">
    <text evidence="9">Component of the Sec protein translocase complex. Heterotrimer consisting of SecY, SecE and SecG subunits. The heterotrimers can form oligomers, although 1 heterotrimer is thought to be able to translocate proteins. Interacts with the ribosome. Interacts with SecDF, and other proteins may be involved. Interacts with SecA.</text>
</comment>
<keyword evidence="7 9" id="KW-0811">Translocation</keyword>
<reference evidence="10 11" key="1">
    <citation type="journal article" date="2016" name="Nat. Commun.">
        <title>Thousands of microbial genomes shed light on interconnected biogeochemical processes in an aquifer system.</title>
        <authorList>
            <person name="Anantharaman K."/>
            <person name="Brown C.T."/>
            <person name="Hug L.A."/>
            <person name="Sharon I."/>
            <person name="Castelle C.J."/>
            <person name="Probst A.J."/>
            <person name="Thomas B.C."/>
            <person name="Singh A."/>
            <person name="Wilkins M.J."/>
            <person name="Karaoz U."/>
            <person name="Brodie E.L."/>
            <person name="Williams K.H."/>
            <person name="Hubbard S.S."/>
            <person name="Banfield J.F."/>
        </authorList>
    </citation>
    <scope>NUCLEOTIDE SEQUENCE [LARGE SCALE GENOMIC DNA]</scope>
</reference>
<dbReference type="GO" id="GO:0043952">
    <property type="term" value="P:protein transport by the Sec complex"/>
    <property type="evidence" value="ECO:0007669"/>
    <property type="project" value="UniProtKB-UniRule"/>
</dbReference>
<dbReference type="InterPro" id="IPR038379">
    <property type="entry name" value="SecE_sf"/>
</dbReference>
<dbReference type="PANTHER" id="PTHR33910">
    <property type="entry name" value="PROTEIN TRANSLOCASE SUBUNIT SECE"/>
    <property type="match status" value="1"/>
</dbReference>
<dbReference type="Proteomes" id="UP000177069">
    <property type="component" value="Unassembled WGS sequence"/>
</dbReference>
<accession>A0A1F5FZY5</accession>
<dbReference type="InterPro" id="IPR005807">
    <property type="entry name" value="SecE_bac"/>
</dbReference>
<dbReference type="HAMAP" id="MF_00422">
    <property type="entry name" value="SecE"/>
    <property type="match status" value="1"/>
</dbReference>
<evidence type="ECO:0000256" key="3">
    <source>
        <dbReference type="ARBA" id="ARBA00022475"/>
    </source>
</evidence>
<gene>
    <name evidence="9" type="primary">secE</name>
    <name evidence="10" type="ORF">A2696_01680</name>
</gene>
<comment type="subcellular location">
    <subcellularLocation>
        <location evidence="9">Cell membrane</location>
        <topology evidence="9">Single-pass membrane protein</topology>
    </subcellularLocation>
    <subcellularLocation>
        <location evidence="1">Membrane</location>
    </subcellularLocation>
</comment>
<keyword evidence="4 9" id="KW-0812">Transmembrane</keyword>
<dbReference type="GO" id="GO:0065002">
    <property type="term" value="P:intracellular protein transmembrane transport"/>
    <property type="evidence" value="ECO:0007669"/>
    <property type="project" value="UniProtKB-UniRule"/>
</dbReference>
<name>A0A1F5FZY5_9BACT</name>
<feature type="transmembrane region" description="Helical" evidence="9">
    <location>
        <begin position="30"/>
        <end position="56"/>
    </location>
</feature>
<keyword evidence="2 9" id="KW-0813">Transport</keyword>
<evidence type="ECO:0000256" key="8">
    <source>
        <dbReference type="ARBA" id="ARBA00023136"/>
    </source>
</evidence>
<comment type="function">
    <text evidence="9">Essential subunit of the Sec protein translocation channel SecYEG. Clamps together the 2 halves of SecY. May contact the channel plug during translocation.</text>
</comment>
<evidence type="ECO:0000256" key="4">
    <source>
        <dbReference type="ARBA" id="ARBA00022692"/>
    </source>
</evidence>
<evidence type="ECO:0000256" key="6">
    <source>
        <dbReference type="ARBA" id="ARBA00022989"/>
    </source>
</evidence>
<dbReference type="PROSITE" id="PS01067">
    <property type="entry name" value="SECE_SEC61G"/>
    <property type="match status" value="1"/>
</dbReference>
<dbReference type="PRINTS" id="PR01650">
    <property type="entry name" value="SECETRNLCASE"/>
</dbReference>
<dbReference type="GO" id="GO:0005886">
    <property type="term" value="C:plasma membrane"/>
    <property type="evidence" value="ECO:0007669"/>
    <property type="project" value="UniProtKB-SubCell"/>
</dbReference>
<dbReference type="PANTHER" id="PTHR33910:SF1">
    <property type="entry name" value="PROTEIN TRANSLOCASE SUBUNIT SECE"/>
    <property type="match status" value="1"/>
</dbReference>
<evidence type="ECO:0000256" key="7">
    <source>
        <dbReference type="ARBA" id="ARBA00023010"/>
    </source>
</evidence>
<evidence type="ECO:0000313" key="11">
    <source>
        <dbReference type="Proteomes" id="UP000177069"/>
    </source>
</evidence>
<dbReference type="AlphaFoldDB" id="A0A1F5FZY5"/>
<proteinExistence type="inferred from homology"/>
<dbReference type="NCBIfam" id="TIGR00964">
    <property type="entry name" value="secE_bact"/>
    <property type="match status" value="1"/>
</dbReference>
<evidence type="ECO:0000313" key="10">
    <source>
        <dbReference type="EMBL" id="OGD85193.1"/>
    </source>
</evidence>
<dbReference type="GO" id="GO:0009306">
    <property type="term" value="P:protein secretion"/>
    <property type="evidence" value="ECO:0007669"/>
    <property type="project" value="UniProtKB-UniRule"/>
</dbReference>
<dbReference type="Pfam" id="PF00584">
    <property type="entry name" value="SecE"/>
    <property type="match status" value="1"/>
</dbReference>
<organism evidence="10 11">
    <name type="scientific">Candidatus Curtissbacteria bacterium RIFCSPHIGHO2_01_FULL_41_13</name>
    <dbReference type="NCBI Taxonomy" id="1797745"/>
    <lineage>
        <taxon>Bacteria</taxon>
        <taxon>Candidatus Curtissiibacteriota</taxon>
    </lineage>
</organism>
<dbReference type="GO" id="GO:0006605">
    <property type="term" value="P:protein targeting"/>
    <property type="evidence" value="ECO:0007669"/>
    <property type="project" value="UniProtKB-UniRule"/>
</dbReference>
<keyword evidence="6 9" id="KW-1133">Transmembrane helix</keyword>
<keyword evidence="3 9" id="KW-1003">Cell membrane</keyword>
<evidence type="ECO:0000256" key="1">
    <source>
        <dbReference type="ARBA" id="ARBA00004370"/>
    </source>
</evidence>
<dbReference type="Gene3D" id="1.20.5.1030">
    <property type="entry name" value="Preprotein translocase secy subunit"/>
    <property type="match status" value="1"/>
</dbReference>
<comment type="caution">
    <text evidence="10">The sequence shown here is derived from an EMBL/GenBank/DDBJ whole genome shotgun (WGS) entry which is preliminary data.</text>
</comment>
<evidence type="ECO:0000256" key="2">
    <source>
        <dbReference type="ARBA" id="ARBA00022448"/>
    </source>
</evidence>
<dbReference type="EMBL" id="MFBA01000034">
    <property type="protein sequence ID" value="OGD85193.1"/>
    <property type="molecule type" value="Genomic_DNA"/>
</dbReference>
<sequence>MAINPIAYLKESKAEFDKVIWPNRQETLRLTLVVLFISLVVGAYIVGLDAIFTTIVEKFLK</sequence>
<dbReference type="GO" id="GO:0008320">
    <property type="term" value="F:protein transmembrane transporter activity"/>
    <property type="evidence" value="ECO:0007669"/>
    <property type="project" value="UniProtKB-UniRule"/>
</dbReference>
<keyword evidence="5 9" id="KW-0653">Protein transport</keyword>
<dbReference type="InterPro" id="IPR001901">
    <property type="entry name" value="Translocase_SecE/Sec61-g"/>
</dbReference>
<protein>
    <recommendedName>
        <fullName evidence="9">Protein translocase subunit SecE</fullName>
    </recommendedName>
</protein>